<keyword evidence="3" id="KW-1003">Cell membrane</keyword>
<keyword evidence="4" id="KW-0547">Nucleotide-binding</keyword>
<keyword evidence="5 10" id="KW-0067">ATP-binding</keyword>
<sequence>MITLTNVRKQFGREIAVKDVSLHVNRGEIYGIIGASGAGKSTVLRLMNLLETPDTGTVEIDGSMMTSLSTRKLREKRHVIGMIFQQFNLVANKTVYDNVVAPLKLAGRPKATHEARVLECLRFVGLETFKDKYPAQLSGGQKQRVAIARALANEPHVLLCDEPTSSLDPNTTAEVLEVLKSINERLGVTIVIVTHEMDVIKQVCDRVTVMADGAVYETIDLVPSGVSAIDNNPAWFVDQLKKAGEMDA</sequence>
<comment type="similarity">
    <text evidence="1">Belongs to the ABC transporter superfamily.</text>
</comment>
<dbReference type="PROSITE" id="PS50893">
    <property type="entry name" value="ABC_TRANSPORTER_2"/>
    <property type="match status" value="1"/>
</dbReference>
<dbReference type="PANTHER" id="PTHR43166:SF30">
    <property type="entry name" value="METHIONINE IMPORT ATP-BINDING PROTEIN METN"/>
    <property type="match status" value="1"/>
</dbReference>
<evidence type="ECO:0000256" key="1">
    <source>
        <dbReference type="ARBA" id="ARBA00005417"/>
    </source>
</evidence>
<dbReference type="InterPro" id="IPR027417">
    <property type="entry name" value="P-loop_NTPase"/>
</dbReference>
<dbReference type="InterPro" id="IPR017871">
    <property type="entry name" value="ABC_transporter-like_CS"/>
</dbReference>
<reference evidence="10 11" key="1">
    <citation type="submission" date="2018-06" db="EMBL/GenBank/DDBJ databases">
        <authorList>
            <consortium name="Pathogen Informatics"/>
            <person name="Doyle S."/>
        </authorList>
    </citation>
    <scope>NUCLEOTIDE SEQUENCE [LARGE SCALE GENOMIC DNA]</scope>
    <source>
        <strain evidence="10 11">NCTC13163</strain>
    </source>
</reference>
<proteinExistence type="inferred from homology"/>
<organism evidence="10 11">
    <name type="scientific">Exiguobacterium aurantiacum</name>
    <dbReference type="NCBI Taxonomy" id="33987"/>
    <lineage>
        <taxon>Bacteria</taxon>
        <taxon>Bacillati</taxon>
        <taxon>Bacillota</taxon>
        <taxon>Bacilli</taxon>
        <taxon>Bacillales</taxon>
        <taxon>Bacillales Family XII. Incertae Sedis</taxon>
        <taxon>Exiguobacterium</taxon>
    </lineage>
</organism>
<evidence type="ECO:0000256" key="8">
    <source>
        <dbReference type="ARBA" id="ARBA00023136"/>
    </source>
</evidence>
<dbReference type="InterPro" id="IPR003439">
    <property type="entry name" value="ABC_transporter-like_ATP-bd"/>
</dbReference>
<dbReference type="InterPro" id="IPR050086">
    <property type="entry name" value="MetN_ABC_transporter-like"/>
</dbReference>
<dbReference type="EMBL" id="UGGP01000001">
    <property type="protein sequence ID" value="STO09600.1"/>
    <property type="molecule type" value="Genomic_DNA"/>
</dbReference>
<dbReference type="PROSITE" id="PS00211">
    <property type="entry name" value="ABC_TRANSPORTER_1"/>
    <property type="match status" value="1"/>
</dbReference>
<evidence type="ECO:0000256" key="6">
    <source>
        <dbReference type="ARBA" id="ARBA00022967"/>
    </source>
</evidence>
<keyword evidence="6" id="KW-1278">Translocase</keyword>
<dbReference type="Pfam" id="PF00005">
    <property type="entry name" value="ABC_tran"/>
    <property type="match status" value="1"/>
</dbReference>
<dbReference type="EC" id="3.6.3.-" evidence="10"/>
<dbReference type="FunFam" id="3.40.50.300:FF:000056">
    <property type="entry name" value="Cell division ATP-binding protein FtsE"/>
    <property type="match status" value="1"/>
</dbReference>
<keyword evidence="2" id="KW-0813">Transport</keyword>
<evidence type="ECO:0000256" key="4">
    <source>
        <dbReference type="ARBA" id="ARBA00022741"/>
    </source>
</evidence>
<dbReference type="SMART" id="SM00382">
    <property type="entry name" value="AAA"/>
    <property type="match status" value="1"/>
</dbReference>
<keyword evidence="7" id="KW-0029">Amino-acid transport</keyword>
<dbReference type="CDD" id="cd03258">
    <property type="entry name" value="ABC_MetN_methionine_transporter"/>
    <property type="match status" value="1"/>
</dbReference>
<name>A0A377FXP5_9BACL</name>
<evidence type="ECO:0000256" key="2">
    <source>
        <dbReference type="ARBA" id="ARBA00022448"/>
    </source>
</evidence>
<dbReference type="GO" id="GO:0005524">
    <property type="term" value="F:ATP binding"/>
    <property type="evidence" value="ECO:0007669"/>
    <property type="project" value="UniProtKB-KW"/>
</dbReference>
<dbReference type="PANTHER" id="PTHR43166">
    <property type="entry name" value="AMINO ACID IMPORT ATP-BINDING PROTEIN"/>
    <property type="match status" value="1"/>
</dbReference>
<dbReference type="STRING" id="1397694.GCA_000702585_00460"/>
<dbReference type="RefSeq" id="WP_051638848.1">
    <property type="nucleotide sequence ID" value="NZ_UGGP01000001.1"/>
</dbReference>
<gene>
    <name evidence="10" type="primary">metN_4</name>
    <name evidence="10" type="ORF">NCTC13163_03038</name>
</gene>
<dbReference type="InterPro" id="IPR003593">
    <property type="entry name" value="AAA+_ATPase"/>
</dbReference>
<evidence type="ECO:0000256" key="3">
    <source>
        <dbReference type="ARBA" id="ARBA00022475"/>
    </source>
</evidence>
<accession>A0A377FXP5</accession>
<dbReference type="GO" id="GO:0005886">
    <property type="term" value="C:plasma membrane"/>
    <property type="evidence" value="ECO:0007669"/>
    <property type="project" value="UniProtKB-ARBA"/>
</dbReference>
<evidence type="ECO:0000313" key="10">
    <source>
        <dbReference type="EMBL" id="STO09600.1"/>
    </source>
</evidence>
<evidence type="ECO:0000259" key="9">
    <source>
        <dbReference type="PROSITE" id="PS50893"/>
    </source>
</evidence>
<dbReference type="OrthoDB" id="9802264at2"/>
<dbReference type="Proteomes" id="UP000254060">
    <property type="component" value="Unassembled WGS sequence"/>
</dbReference>
<dbReference type="Gene3D" id="3.40.50.300">
    <property type="entry name" value="P-loop containing nucleotide triphosphate hydrolases"/>
    <property type="match status" value="1"/>
</dbReference>
<evidence type="ECO:0000256" key="5">
    <source>
        <dbReference type="ARBA" id="ARBA00022840"/>
    </source>
</evidence>
<dbReference type="AlphaFoldDB" id="A0A377FXP5"/>
<evidence type="ECO:0000256" key="7">
    <source>
        <dbReference type="ARBA" id="ARBA00022970"/>
    </source>
</evidence>
<dbReference type="InterPro" id="IPR041701">
    <property type="entry name" value="MetN_ABC"/>
</dbReference>
<keyword evidence="10" id="KW-0378">Hydrolase</keyword>
<dbReference type="SUPFAM" id="SSF52540">
    <property type="entry name" value="P-loop containing nucleoside triphosphate hydrolases"/>
    <property type="match status" value="1"/>
</dbReference>
<protein>
    <submittedName>
        <fullName evidence="10">Methionine import ATP-binding protein MetN</fullName>
        <ecNumber evidence="10">3.6.3.-</ecNumber>
    </submittedName>
</protein>
<evidence type="ECO:0000313" key="11">
    <source>
        <dbReference type="Proteomes" id="UP000254060"/>
    </source>
</evidence>
<dbReference type="GO" id="GO:0006865">
    <property type="term" value="P:amino acid transport"/>
    <property type="evidence" value="ECO:0007669"/>
    <property type="project" value="UniProtKB-KW"/>
</dbReference>
<feature type="domain" description="ABC transporter" evidence="9">
    <location>
        <begin position="2"/>
        <end position="237"/>
    </location>
</feature>
<keyword evidence="8" id="KW-0472">Membrane</keyword>
<dbReference type="GO" id="GO:0016887">
    <property type="term" value="F:ATP hydrolysis activity"/>
    <property type="evidence" value="ECO:0007669"/>
    <property type="project" value="InterPro"/>
</dbReference>